<accession>K9YIC0</accession>
<dbReference type="SUPFAM" id="SSF51261">
    <property type="entry name" value="Duplicated hybrid motif"/>
    <property type="match status" value="1"/>
</dbReference>
<dbReference type="InterPro" id="IPR050570">
    <property type="entry name" value="Cell_wall_metabolism_enzyme"/>
</dbReference>
<keyword evidence="4" id="KW-1185">Reference proteome</keyword>
<dbReference type="InterPro" id="IPR016047">
    <property type="entry name" value="M23ase_b-sheet_dom"/>
</dbReference>
<evidence type="ECO:0000313" key="4">
    <source>
        <dbReference type="Proteomes" id="UP000010483"/>
    </source>
</evidence>
<evidence type="ECO:0000256" key="1">
    <source>
        <dbReference type="SAM" id="MobiDB-lite"/>
    </source>
</evidence>
<gene>
    <name evidence="3" type="ordered locus">Cyast_0172</name>
</gene>
<dbReference type="InterPro" id="IPR011055">
    <property type="entry name" value="Dup_hybrid_motif"/>
</dbReference>
<dbReference type="GO" id="GO:0004222">
    <property type="term" value="F:metalloendopeptidase activity"/>
    <property type="evidence" value="ECO:0007669"/>
    <property type="project" value="TreeGrafter"/>
</dbReference>
<dbReference type="CDD" id="cd12797">
    <property type="entry name" value="M23_peptidase"/>
    <property type="match status" value="1"/>
</dbReference>
<proteinExistence type="predicted"/>
<feature type="compositionally biased region" description="Polar residues" evidence="1">
    <location>
        <begin position="110"/>
        <end position="120"/>
    </location>
</feature>
<reference evidence="4" key="1">
    <citation type="journal article" date="2013" name="Proc. Natl. Acad. Sci. U.S.A.">
        <title>Improving the coverage of the cyanobacterial phylum using diversity-driven genome sequencing.</title>
        <authorList>
            <person name="Shih P.M."/>
            <person name="Wu D."/>
            <person name="Latifi A."/>
            <person name="Axen S.D."/>
            <person name="Fewer D.P."/>
            <person name="Talla E."/>
            <person name="Calteau A."/>
            <person name="Cai F."/>
            <person name="Tandeau de Marsac N."/>
            <person name="Rippka R."/>
            <person name="Herdman M."/>
            <person name="Sivonen K."/>
            <person name="Coursin T."/>
            <person name="Laurent T."/>
            <person name="Goodwin L."/>
            <person name="Nolan M."/>
            <person name="Davenport K.W."/>
            <person name="Han C.S."/>
            <person name="Rubin E.M."/>
            <person name="Eisen J.A."/>
            <person name="Woyke T."/>
            <person name="Gugger M."/>
            <person name="Kerfeld C.A."/>
        </authorList>
    </citation>
    <scope>NUCLEOTIDE SEQUENCE [LARGE SCALE GENOMIC DNA]</scope>
    <source>
        <strain evidence="4">ATCC 29140 / PCC 7202</strain>
    </source>
</reference>
<dbReference type="BioCyc" id="CSTA292563:G1353-173-MONOMER"/>
<dbReference type="Pfam" id="PF01551">
    <property type="entry name" value="Peptidase_M23"/>
    <property type="match status" value="1"/>
</dbReference>
<feature type="region of interest" description="Disordered" evidence="1">
    <location>
        <begin position="110"/>
        <end position="131"/>
    </location>
</feature>
<organism evidence="3 4">
    <name type="scientific">Cyanobacterium stanieri (strain ATCC 29140 / PCC 7202)</name>
    <dbReference type="NCBI Taxonomy" id="292563"/>
    <lineage>
        <taxon>Bacteria</taxon>
        <taxon>Bacillati</taxon>
        <taxon>Cyanobacteriota</taxon>
        <taxon>Cyanophyceae</taxon>
        <taxon>Oscillatoriophycideae</taxon>
        <taxon>Chroococcales</taxon>
        <taxon>Geminocystaceae</taxon>
        <taxon>Cyanobacterium</taxon>
    </lineage>
</organism>
<dbReference type="STRING" id="292563.Cyast_0172"/>
<name>K9YIC0_CYASC</name>
<dbReference type="KEGG" id="csn:Cyast_0172"/>
<dbReference type="PANTHER" id="PTHR21666">
    <property type="entry name" value="PEPTIDASE-RELATED"/>
    <property type="match status" value="1"/>
</dbReference>
<dbReference type="PANTHER" id="PTHR21666:SF270">
    <property type="entry name" value="MUREIN HYDROLASE ACTIVATOR ENVC"/>
    <property type="match status" value="1"/>
</dbReference>
<protein>
    <submittedName>
        <fullName evidence="3">Peptidase M23</fullName>
    </submittedName>
</protein>
<feature type="domain" description="M23ase beta-sheet core" evidence="2">
    <location>
        <begin position="366"/>
        <end position="462"/>
    </location>
</feature>
<dbReference type="Gene3D" id="2.70.70.10">
    <property type="entry name" value="Glucose Permease (Domain IIA)"/>
    <property type="match status" value="1"/>
</dbReference>
<evidence type="ECO:0000259" key="2">
    <source>
        <dbReference type="Pfam" id="PF01551"/>
    </source>
</evidence>
<sequence length="469" mass="51439">MNFQPTSQNLYKGAFAIALGIIAIPESASAVVINEPVLQNPNAPKLLISDSEQLASLSPYQEEISKSEKFAHRSPEIQSQEFDIASNRRLNQLLSANEQPELTPVFNLANAPSGNTTNPEEISKYQNKEQQNASSLNFGNHQENQIAQSSPEGISIPVYTNNQAEVNNQTNQSTSGIPIQIIPASGNQPHNNNYSQNEPVLIPTQTDFTLTNNPPTQTFEGEEQTTARNSFPQHSPEIQEDFSQTYKPEEYQENAGVPIQVQSFTANNQPTLITNQENLNFNSRSISESIATNPPSPSREVASIPIQVDFYNPTNMPPAGDIGSPELPSQLNSPDQHLPETRRPFNGYIWPARGTFTSGFGPRWGRMHRGIDIAGPVGTPIVAAADGEVISSGWNSGGFGNWVRIRHSDGSITLYAHNSRNHVRRGQQVRQGQLIADMGSTGFSTGPHLHFEIHRGGRAVDPMGHLARR</sequence>
<dbReference type="EMBL" id="CP003940">
    <property type="protein sequence ID" value="AFZ46155.1"/>
    <property type="molecule type" value="Genomic_DNA"/>
</dbReference>
<dbReference type="PATRIC" id="fig|292563.3.peg.180"/>
<dbReference type="AlphaFoldDB" id="K9YIC0"/>
<feature type="region of interest" description="Disordered" evidence="1">
    <location>
        <begin position="317"/>
        <end position="342"/>
    </location>
</feature>
<dbReference type="eggNOG" id="COG0739">
    <property type="taxonomic scope" value="Bacteria"/>
</dbReference>
<dbReference type="HOGENOM" id="CLU_582307_0_0_3"/>
<evidence type="ECO:0000313" key="3">
    <source>
        <dbReference type="EMBL" id="AFZ46155.1"/>
    </source>
</evidence>
<dbReference type="Proteomes" id="UP000010483">
    <property type="component" value="Chromosome"/>
</dbReference>